<organism evidence="1 2">
    <name type="scientific">Phaeosphaeria nodorum (strain SN15 / ATCC MYA-4574 / FGSC 10173)</name>
    <name type="common">Glume blotch fungus</name>
    <name type="synonym">Parastagonospora nodorum</name>
    <dbReference type="NCBI Taxonomy" id="321614"/>
    <lineage>
        <taxon>Eukaryota</taxon>
        <taxon>Fungi</taxon>
        <taxon>Dikarya</taxon>
        <taxon>Ascomycota</taxon>
        <taxon>Pezizomycotina</taxon>
        <taxon>Dothideomycetes</taxon>
        <taxon>Pleosporomycetidae</taxon>
        <taxon>Pleosporales</taxon>
        <taxon>Pleosporineae</taxon>
        <taxon>Phaeosphaeriaceae</taxon>
        <taxon>Parastagonospora</taxon>
    </lineage>
</organism>
<dbReference type="AlphaFoldDB" id="A0A7U2HWD6"/>
<accession>A0A7U2HWD6</accession>
<protein>
    <submittedName>
        <fullName evidence="1">Uncharacterized protein</fullName>
    </submittedName>
</protein>
<name>A0A7U2HWD6_PHANO</name>
<dbReference type="Proteomes" id="UP000663193">
    <property type="component" value="Chromosome 1"/>
</dbReference>
<reference evidence="2" key="1">
    <citation type="journal article" date="2021" name="BMC Genomics">
        <title>Chromosome-level genome assembly and manually-curated proteome of model necrotroph Parastagonospora nodorum Sn15 reveals a genome-wide trove of candidate effector homologs, and redundancy of virulence-related functions within an accessory chromosome.</title>
        <authorList>
            <person name="Bertazzoni S."/>
            <person name="Jones D.A.B."/>
            <person name="Phan H.T."/>
            <person name="Tan K.-C."/>
            <person name="Hane J.K."/>
        </authorList>
    </citation>
    <scope>NUCLEOTIDE SEQUENCE [LARGE SCALE GENOMIC DNA]</scope>
    <source>
        <strain evidence="2">SN15 / ATCC MYA-4574 / FGSC 10173)</strain>
    </source>
</reference>
<evidence type="ECO:0000313" key="1">
    <source>
        <dbReference type="EMBL" id="QRC90567.1"/>
    </source>
</evidence>
<sequence length="132" mass="15022">MMLSRAMRTHKASHFHGMTGGTSLFASKPRQRLGCYLASLKYLPLLVDTVSLRQTRAAGTSRFSTDSTTSYVLHSWTFADTPRTDFSIHNVISLHARNAHSTLRVRRNIHAFRLAPIRQLRHFSLAAQPYRL</sequence>
<dbReference type="VEuPathDB" id="FungiDB:JI435_425700"/>
<keyword evidence="2" id="KW-1185">Reference proteome</keyword>
<gene>
    <name evidence="1" type="ORF">JI435_425700</name>
</gene>
<proteinExistence type="predicted"/>
<dbReference type="EMBL" id="CP069023">
    <property type="protein sequence ID" value="QRC90567.1"/>
    <property type="molecule type" value="Genomic_DNA"/>
</dbReference>
<evidence type="ECO:0000313" key="2">
    <source>
        <dbReference type="Proteomes" id="UP000663193"/>
    </source>
</evidence>